<name>A0ABQ3D6Q8_9RHOB</name>
<evidence type="ECO:0000313" key="2">
    <source>
        <dbReference type="EMBL" id="GHA59664.1"/>
    </source>
</evidence>
<protein>
    <submittedName>
        <fullName evidence="2">NAD(P)H-dependent FMN reductase</fullName>
    </submittedName>
</protein>
<proteinExistence type="predicted"/>
<evidence type="ECO:0000313" key="3">
    <source>
        <dbReference type="Proteomes" id="UP000634455"/>
    </source>
</evidence>
<comment type="caution">
    <text evidence="2">The sequence shown here is derived from an EMBL/GenBank/DDBJ whole genome shotgun (WGS) entry which is preliminary data.</text>
</comment>
<dbReference type="EMBL" id="BMZF01000009">
    <property type="protein sequence ID" value="GHA59664.1"/>
    <property type="molecule type" value="Genomic_DNA"/>
</dbReference>
<dbReference type="RefSeq" id="WP_189641223.1">
    <property type="nucleotide sequence ID" value="NZ_BMZF01000009.1"/>
</dbReference>
<dbReference type="InterPro" id="IPR029039">
    <property type="entry name" value="Flavoprotein-like_sf"/>
</dbReference>
<sequence>MKLLGISGSLRKGSLNRNLMHEAIRLFGDADVTIADLNLPLYDGDLEEEHGIPDSVTLLANQIDAADAVVISCPEYNQGISGVMKNALDWVSRTDGSPWANKPVALLAAAAGRAGGARSNYALRLAMAPFNTNLLQGPEILVAGAHNEFDENDQLTSKFYVKSLTVLMDDLRNVTSS</sequence>
<reference evidence="3" key="1">
    <citation type="journal article" date="2019" name="Int. J. Syst. Evol. Microbiol.">
        <title>The Global Catalogue of Microorganisms (GCM) 10K type strain sequencing project: providing services to taxonomists for standard genome sequencing and annotation.</title>
        <authorList>
            <consortium name="The Broad Institute Genomics Platform"/>
            <consortium name="The Broad Institute Genome Sequencing Center for Infectious Disease"/>
            <person name="Wu L."/>
            <person name="Ma J."/>
        </authorList>
    </citation>
    <scope>NUCLEOTIDE SEQUENCE [LARGE SCALE GENOMIC DNA]</scope>
    <source>
        <strain evidence="3">KCTC 32465</strain>
    </source>
</reference>
<dbReference type="Pfam" id="PF03358">
    <property type="entry name" value="FMN_red"/>
    <property type="match status" value="1"/>
</dbReference>
<organism evidence="2 3">
    <name type="scientific">Paramylibacter ulvae</name>
    <dbReference type="NCBI Taxonomy" id="1651968"/>
    <lineage>
        <taxon>Bacteria</taxon>
        <taxon>Pseudomonadati</taxon>
        <taxon>Pseudomonadota</taxon>
        <taxon>Alphaproteobacteria</taxon>
        <taxon>Rhodobacterales</taxon>
        <taxon>Paracoccaceae</taxon>
        <taxon>Paramylibacter</taxon>
    </lineage>
</organism>
<dbReference type="Proteomes" id="UP000634455">
    <property type="component" value="Unassembled WGS sequence"/>
</dbReference>
<dbReference type="PANTHER" id="PTHR30543">
    <property type="entry name" value="CHROMATE REDUCTASE"/>
    <property type="match status" value="1"/>
</dbReference>
<dbReference type="PANTHER" id="PTHR30543:SF21">
    <property type="entry name" value="NAD(P)H-DEPENDENT FMN REDUCTASE LOT6"/>
    <property type="match status" value="1"/>
</dbReference>
<gene>
    <name evidence="2" type="ORF">GCM10008927_26540</name>
</gene>
<dbReference type="SUPFAM" id="SSF52218">
    <property type="entry name" value="Flavoproteins"/>
    <property type="match status" value="1"/>
</dbReference>
<dbReference type="InterPro" id="IPR005025">
    <property type="entry name" value="FMN_Rdtase-like_dom"/>
</dbReference>
<dbReference type="InterPro" id="IPR050712">
    <property type="entry name" value="NAD(P)H-dep_reductase"/>
</dbReference>
<keyword evidence="3" id="KW-1185">Reference proteome</keyword>
<accession>A0ABQ3D6Q8</accession>
<dbReference type="Gene3D" id="3.40.50.360">
    <property type="match status" value="1"/>
</dbReference>
<evidence type="ECO:0000259" key="1">
    <source>
        <dbReference type="Pfam" id="PF03358"/>
    </source>
</evidence>
<feature type="domain" description="NADPH-dependent FMN reductase-like" evidence="1">
    <location>
        <begin position="1"/>
        <end position="146"/>
    </location>
</feature>